<sequence length="213" mass="25834">MVHPQCNSSVSHRKISPEYENIEDFLDAQEAFFKEIRERLRPYSRSRGYKIIIYLWDNPDHEISIEELGMLIPHNHSQKDSYTSTQDDSKEQKYSTYQGVGGWVEMVDYEYIRELKREQRRLREKVKLLRQSGEEEKANKLQEEYDFIRKFYTEVTLNGKPRYFMNYTKREYQRLIQMINRLLAKIKKNDPILSAYLKKHLKIGFKCMWKTDV</sequence>
<protein>
    <submittedName>
        <fullName evidence="1">Uncharacterized protein</fullName>
    </submittedName>
</protein>
<accession>A0AC61QJF5</accession>
<evidence type="ECO:0000313" key="2">
    <source>
        <dbReference type="Proteomes" id="UP000294588"/>
    </source>
</evidence>
<gene>
    <name evidence="1" type="ORF">E0946_03410</name>
</gene>
<organism evidence="1 2">
    <name type="scientific">Candidatus Syntrophosphaera thermopropionivorans</name>
    <dbReference type="NCBI Taxonomy" id="2593015"/>
    <lineage>
        <taxon>Bacteria</taxon>
        <taxon>Pseudomonadati</taxon>
        <taxon>Candidatus Cloacimonadota</taxon>
        <taxon>Candidatus Cloacimonadia</taxon>
        <taxon>Candidatus Cloacimonadales</taxon>
        <taxon>Candidatus Cloacimonadaceae</taxon>
        <taxon>Candidatus Syntrophosphaera</taxon>
    </lineage>
</organism>
<keyword evidence="2" id="KW-1185">Reference proteome</keyword>
<proteinExistence type="predicted"/>
<comment type="caution">
    <text evidence="1">The sequence shown here is derived from an EMBL/GenBank/DDBJ whole genome shotgun (WGS) entry which is preliminary data.</text>
</comment>
<name>A0AC61QJF5_9BACT</name>
<evidence type="ECO:0000313" key="1">
    <source>
        <dbReference type="EMBL" id="TDF73235.1"/>
    </source>
</evidence>
<reference evidence="1" key="1">
    <citation type="submission" date="2019-03" db="EMBL/GenBank/DDBJ databases">
        <title>Candidatus Syntrophosphaera thermopropionivorans: a novel player in syntrophic propionate oxidation during anaerobic digestion.</title>
        <authorList>
            <person name="Dyksma S."/>
        </authorList>
    </citation>
    <scope>NUCLEOTIDE SEQUENCE</scope>
    <source>
        <strain evidence="1">W5</strain>
    </source>
</reference>
<dbReference type="EMBL" id="SMOG01000007">
    <property type="protein sequence ID" value="TDF73235.1"/>
    <property type="molecule type" value="Genomic_DNA"/>
</dbReference>
<dbReference type="Proteomes" id="UP000294588">
    <property type="component" value="Unassembled WGS sequence"/>
</dbReference>